<evidence type="ECO:0000313" key="5">
    <source>
        <dbReference type="EMBL" id="KAF5360694.1"/>
    </source>
</evidence>
<accession>A0A8H5G980</accession>
<keyword evidence="2" id="KW-0521">NADP</keyword>
<dbReference type="Gene3D" id="3.90.25.10">
    <property type="entry name" value="UDP-galactose 4-epimerase, domain 1"/>
    <property type="match status" value="1"/>
</dbReference>
<dbReference type="PANTHER" id="PTHR47706:SF4">
    <property type="entry name" value="NMRA-LIKE DOMAIN-CONTAINING PROTEIN"/>
    <property type="match status" value="1"/>
</dbReference>
<dbReference type="InterPro" id="IPR051609">
    <property type="entry name" value="NmrA/Isoflavone_reductase-like"/>
</dbReference>
<dbReference type="InterPro" id="IPR045312">
    <property type="entry name" value="PCBER-like"/>
</dbReference>
<organism evidence="5 6">
    <name type="scientific">Leucocoprinus leucothites</name>
    <dbReference type="NCBI Taxonomy" id="201217"/>
    <lineage>
        <taxon>Eukaryota</taxon>
        <taxon>Fungi</taxon>
        <taxon>Dikarya</taxon>
        <taxon>Basidiomycota</taxon>
        <taxon>Agaricomycotina</taxon>
        <taxon>Agaricomycetes</taxon>
        <taxon>Agaricomycetidae</taxon>
        <taxon>Agaricales</taxon>
        <taxon>Agaricineae</taxon>
        <taxon>Agaricaceae</taxon>
        <taxon>Leucocoprinus</taxon>
    </lineage>
</organism>
<proteinExistence type="inferred from homology"/>
<reference evidence="5 6" key="1">
    <citation type="journal article" date="2020" name="ISME J.">
        <title>Uncovering the hidden diversity of litter-decomposition mechanisms in mushroom-forming fungi.</title>
        <authorList>
            <person name="Floudas D."/>
            <person name="Bentzer J."/>
            <person name="Ahren D."/>
            <person name="Johansson T."/>
            <person name="Persson P."/>
            <person name="Tunlid A."/>
        </authorList>
    </citation>
    <scope>NUCLEOTIDE SEQUENCE [LARGE SCALE GENOMIC DNA]</scope>
    <source>
        <strain evidence="5 6">CBS 146.42</strain>
    </source>
</reference>
<comment type="similarity">
    <text evidence="1">Belongs to the NmrA-type oxidoreductase family. Isoflavone reductase subfamily.</text>
</comment>
<dbReference type="SUPFAM" id="SSF51735">
    <property type="entry name" value="NAD(P)-binding Rossmann-fold domains"/>
    <property type="match status" value="1"/>
</dbReference>
<dbReference type="Gene3D" id="3.40.50.720">
    <property type="entry name" value="NAD(P)-binding Rossmann-like Domain"/>
    <property type="match status" value="1"/>
</dbReference>
<gene>
    <name evidence="5" type="ORF">D9756_005118</name>
</gene>
<dbReference type="CDD" id="cd05259">
    <property type="entry name" value="PCBER_SDR_a"/>
    <property type="match status" value="1"/>
</dbReference>
<dbReference type="GO" id="GO:0016491">
    <property type="term" value="F:oxidoreductase activity"/>
    <property type="evidence" value="ECO:0007669"/>
    <property type="project" value="UniProtKB-KW"/>
</dbReference>
<keyword evidence="3" id="KW-0560">Oxidoreductase</keyword>
<dbReference type="EMBL" id="JAACJO010000003">
    <property type="protein sequence ID" value="KAF5360694.1"/>
    <property type="molecule type" value="Genomic_DNA"/>
</dbReference>
<sequence>MPHKVAVASVTNGLGHAITSALLDTADIDVVLLTRSSSPNTGFSKFTSRGAIVNSVDYSSIPNLTSVLDGVDTVISTMFTPNDPLPTLNLITAAKTAGVRRFAPSEFASSTAGNARFDIYEFKRQIQSELKRSGLEYTLFQNGIFMDYFAFGAPKPHEGPLKMFPYIVDIASHKAIIPGTGDEKVTFTTVEDVGRFVAAAVKLERWPEELGMAGETTTYNQVIRDAEAVTGRKFEVQYLDKGQITKAMEESKGDPMKLFMAQAMDVLADGLGAVEPTLNRLVPHVTITSVKDYISKYWI</sequence>
<dbReference type="Proteomes" id="UP000559027">
    <property type="component" value="Unassembled WGS sequence"/>
</dbReference>
<dbReference type="InterPro" id="IPR008030">
    <property type="entry name" value="NmrA-like"/>
</dbReference>
<evidence type="ECO:0000313" key="6">
    <source>
        <dbReference type="Proteomes" id="UP000559027"/>
    </source>
</evidence>
<evidence type="ECO:0000256" key="3">
    <source>
        <dbReference type="ARBA" id="ARBA00023002"/>
    </source>
</evidence>
<dbReference type="OrthoDB" id="9974981at2759"/>
<comment type="caution">
    <text evidence="5">The sequence shown here is derived from an EMBL/GenBank/DDBJ whole genome shotgun (WGS) entry which is preliminary data.</text>
</comment>
<dbReference type="AlphaFoldDB" id="A0A8H5G980"/>
<dbReference type="Pfam" id="PF05368">
    <property type="entry name" value="NmrA"/>
    <property type="match status" value="1"/>
</dbReference>
<protein>
    <recommendedName>
        <fullName evidence="4">NmrA-like domain-containing protein</fullName>
    </recommendedName>
</protein>
<evidence type="ECO:0000256" key="1">
    <source>
        <dbReference type="ARBA" id="ARBA00005725"/>
    </source>
</evidence>
<dbReference type="PANTHER" id="PTHR47706">
    <property type="entry name" value="NMRA-LIKE FAMILY PROTEIN"/>
    <property type="match status" value="1"/>
</dbReference>
<evidence type="ECO:0000256" key="2">
    <source>
        <dbReference type="ARBA" id="ARBA00022857"/>
    </source>
</evidence>
<name>A0A8H5G980_9AGAR</name>
<keyword evidence="6" id="KW-1185">Reference proteome</keyword>
<dbReference type="InterPro" id="IPR036291">
    <property type="entry name" value="NAD(P)-bd_dom_sf"/>
</dbReference>
<feature type="domain" description="NmrA-like" evidence="4">
    <location>
        <begin position="3"/>
        <end position="263"/>
    </location>
</feature>
<evidence type="ECO:0000259" key="4">
    <source>
        <dbReference type="Pfam" id="PF05368"/>
    </source>
</evidence>